<dbReference type="GO" id="GO:0033512">
    <property type="term" value="P:L-lysine catabolic process to acetyl-CoA via saccharopine"/>
    <property type="evidence" value="ECO:0007669"/>
    <property type="project" value="UniProtKB-UniRule"/>
</dbReference>
<dbReference type="EC" id="2.3.1.61" evidence="5 12"/>
<comment type="pathway">
    <text evidence="3 12">Amino-acid degradation; L-lysine degradation via saccharopine pathway; glutaryl-CoA from L-lysine: step 6/6.</text>
</comment>
<dbReference type="PROSITE" id="PS00189">
    <property type="entry name" value="LIPOYL"/>
    <property type="match status" value="2"/>
</dbReference>
<feature type="region of interest" description="Disordered" evidence="13">
    <location>
        <begin position="192"/>
        <end position="215"/>
    </location>
</feature>
<evidence type="ECO:0000256" key="3">
    <source>
        <dbReference type="ARBA" id="ARBA00005145"/>
    </source>
</evidence>
<evidence type="ECO:0000313" key="16">
    <source>
        <dbReference type="EMBL" id="PKQ69837.1"/>
    </source>
</evidence>
<dbReference type="SUPFAM" id="SSF52777">
    <property type="entry name" value="CoA-dependent acyltransferases"/>
    <property type="match status" value="1"/>
</dbReference>
<evidence type="ECO:0000256" key="6">
    <source>
        <dbReference type="ARBA" id="ARBA00019511"/>
    </source>
</evidence>
<evidence type="ECO:0000256" key="11">
    <source>
        <dbReference type="ARBA" id="ARBA00052761"/>
    </source>
</evidence>
<comment type="caution">
    <text evidence="16">The sequence shown here is derived from an EMBL/GenBank/DDBJ whole genome shotgun (WGS) entry which is preliminary data.</text>
</comment>
<dbReference type="NCBIfam" id="NF004309">
    <property type="entry name" value="PRK05704.1"/>
    <property type="match status" value="1"/>
</dbReference>
<sequence>MAIIEQKVPALGESITEVTVGSWSKKTGDRVELDEVIGVLESDKASFDITAEKAGILEIVATEGTTLPIGAVLCKIQTEAAQISTHTSINNDTNKSTPSASSNTNKGDVIIMKVKPLGESITEVTLGNWLKKEGDFVKMDEVLAEIESDKATFELTAEATGILHITAQSGATLKIGDEICKIEVTEAVSMSDTTTLKASETTTSSSSEKVDSYAKGHPSISASKILAEKGIDPTDVKGTGVGGRITKEDALKAEKKETKPMAEVKVEKEKTEVSTISEVKGLREQKEEKMTSLRKTIAKRLVAVKNETAMLTTFNEANMKPIMDLRAKYKDKFKEKHGIGLGFMSFFAKACATALLEFPVINAQVNGDYIVYHNFVDISVAVSTDKGLVVPVLRNVEQMSLADIEREIARLAAKAREGKLTIPEMTGGTFTITNGGVFGSMMSTPIINAPQSAILGMHNIVERPMAVNGEVKILPMMYLALSYDHRIIDGRDSVSFLVRVKQLLEEPERMLLQV</sequence>
<dbReference type="InterPro" id="IPR001078">
    <property type="entry name" value="2-oxoacid_DH_actylTfrase"/>
</dbReference>
<comment type="similarity">
    <text evidence="4 12">Belongs to the 2-oxoacid dehydrogenase family.</text>
</comment>
<reference evidence="16 17" key="1">
    <citation type="submission" date="2017-06" db="EMBL/GenBank/DDBJ databases">
        <title>Raineya orbicola gen. nov., sp. nov. a slightly thermophilic bacterium of the phylum Bacteroidetes and the description of Raineyaceae fam. nov.</title>
        <authorList>
            <person name="Albuquerque L."/>
            <person name="Polonia A.R.M."/>
            <person name="Barroso C."/>
            <person name="Froufe H.J.C."/>
            <person name="Lage O."/>
            <person name="Lobo-Da-Cunha A."/>
            <person name="Egas C."/>
            <person name="Da Costa M.S."/>
        </authorList>
    </citation>
    <scope>NUCLEOTIDE SEQUENCE [LARGE SCALE GENOMIC DNA]</scope>
    <source>
        <strain evidence="16 17">SPSPC-11</strain>
    </source>
</reference>
<evidence type="ECO:0000313" key="17">
    <source>
        <dbReference type="Proteomes" id="UP000233387"/>
    </source>
</evidence>
<protein>
    <recommendedName>
        <fullName evidence="6 12">Dihydrolipoyllysine-residue succinyltransferase component of 2-oxoglutarate dehydrogenase complex</fullName>
        <ecNumber evidence="5 12">2.3.1.61</ecNumber>
    </recommendedName>
    <alternativeName>
        <fullName evidence="12">2-oxoglutarate dehydrogenase complex component E2</fullName>
    </alternativeName>
</protein>
<dbReference type="InterPro" id="IPR023213">
    <property type="entry name" value="CAT-like_dom_sf"/>
</dbReference>
<keyword evidence="7 12" id="KW-0816">Tricarboxylic acid cycle</keyword>
<organism evidence="16 17">
    <name type="scientific">Raineya orbicola</name>
    <dbReference type="NCBI Taxonomy" id="2016530"/>
    <lineage>
        <taxon>Bacteria</taxon>
        <taxon>Pseudomonadati</taxon>
        <taxon>Bacteroidota</taxon>
        <taxon>Cytophagia</taxon>
        <taxon>Cytophagales</taxon>
        <taxon>Raineyaceae</taxon>
        <taxon>Raineya</taxon>
    </lineage>
</organism>
<dbReference type="GO" id="GO:0045252">
    <property type="term" value="C:oxoglutarate dehydrogenase complex"/>
    <property type="evidence" value="ECO:0007669"/>
    <property type="project" value="UniProtKB-UniRule"/>
</dbReference>
<comment type="function">
    <text evidence="2 12">E2 component of the 2-oxoglutarate dehydrogenase (OGDH) complex which catalyzes the second step in the conversion of 2-oxoglutarate to succinyl-CoA and CO(2).</text>
</comment>
<evidence type="ECO:0000256" key="1">
    <source>
        <dbReference type="ARBA" id="ARBA00001938"/>
    </source>
</evidence>
<feature type="domain" description="Lipoyl-binding" evidence="14">
    <location>
        <begin position="109"/>
        <end position="183"/>
    </location>
</feature>
<comment type="catalytic activity">
    <reaction evidence="11 12">
        <text>N(6)-[(R)-dihydrolipoyl]-L-lysyl-[protein] + succinyl-CoA = N(6)-[(R)-S(8)-succinyldihydrolipoyl]-L-lysyl-[protein] + CoA</text>
        <dbReference type="Rhea" id="RHEA:15213"/>
        <dbReference type="Rhea" id="RHEA-COMP:10475"/>
        <dbReference type="Rhea" id="RHEA-COMP:20092"/>
        <dbReference type="ChEBI" id="CHEBI:57287"/>
        <dbReference type="ChEBI" id="CHEBI:57292"/>
        <dbReference type="ChEBI" id="CHEBI:83100"/>
        <dbReference type="ChEBI" id="CHEBI:83120"/>
        <dbReference type="EC" id="2.3.1.61"/>
    </reaction>
</comment>
<dbReference type="Gene3D" id="2.40.50.100">
    <property type="match status" value="2"/>
</dbReference>
<dbReference type="CDD" id="cd06849">
    <property type="entry name" value="lipoyl_domain"/>
    <property type="match status" value="2"/>
</dbReference>
<evidence type="ECO:0000256" key="4">
    <source>
        <dbReference type="ARBA" id="ARBA00007317"/>
    </source>
</evidence>
<dbReference type="AlphaFoldDB" id="A0A2N3IHP9"/>
<dbReference type="RefSeq" id="WP_101358450.1">
    <property type="nucleotide sequence ID" value="NZ_NKXO01000015.1"/>
</dbReference>
<dbReference type="FunFam" id="3.30.559.10:FF:000007">
    <property type="entry name" value="Dihydrolipoamide acetyltransferase component of pyruvate dehydrogenase complex"/>
    <property type="match status" value="1"/>
</dbReference>
<dbReference type="EMBL" id="NKXO01000015">
    <property type="protein sequence ID" value="PKQ69837.1"/>
    <property type="molecule type" value="Genomic_DNA"/>
</dbReference>
<dbReference type="OrthoDB" id="9805770at2"/>
<dbReference type="Pfam" id="PF02817">
    <property type="entry name" value="E3_binding"/>
    <property type="match status" value="1"/>
</dbReference>
<dbReference type="SUPFAM" id="SSF47005">
    <property type="entry name" value="Peripheral subunit-binding domain of 2-oxo acid dehydrogenase complex"/>
    <property type="match status" value="1"/>
</dbReference>
<dbReference type="NCBIfam" id="TIGR01347">
    <property type="entry name" value="sucB"/>
    <property type="match status" value="1"/>
</dbReference>
<evidence type="ECO:0000256" key="10">
    <source>
        <dbReference type="ARBA" id="ARBA00023315"/>
    </source>
</evidence>
<dbReference type="Pfam" id="PF00198">
    <property type="entry name" value="2-oxoacid_dh"/>
    <property type="match status" value="1"/>
</dbReference>
<dbReference type="InterPro" id="IPR050537">
    <property type="entry name" value="2-oxoacid_dehydrogenase"/>
</dbReference>
<keyword evidence="8 12" id="KW-0808">Transferase</keyword>
<accession>A0A2N3IHP9</accession>
<name>A0A2N3IHP9_9BACT</name>
<dbReference type="Proteomes" id="UP000233387">
    <property type="component" value="Unassembled WGS sequence"/>
</dbReference>
<evidence type="ECO:0000256" key="7">
    <source>
        <dbReference type="ARBA" id="ARBA00022532"/>
    </source>
</evidence>
<dbReference type="InterPro" id="IPR000089">
    <property type="entry name" value="Biotin_lipoyl"/>
</dbReference>
<feature type="domain" description="Peripheral subunit-binding (PSBD)" evidence="15">
    <location>
        <begin position="217"/>
        <end position="254"/>
    </location>
</feature>
<dbReference type="Gene3D" id="4.10.320.10">
    <property type="entry name" value="E3-binding domain"/>
    <property type="match status" value="1"/>
</dbReference>
<dbReference type="GO" id="GO:0004149">
    <property type="term" value="F:dihydrolipoyllysine-residue succinyltransferase activity"/>
    <property type="evidence" value="ECO:0007669"/>
    <property type="project" value="UniProtKB-UniRule"/>
</dbReference>
<evidence type="ECO:0000259" key="14">
    <source>
        <dbReference type="PROSITE" id="PS50968"/>
    </source>
</evidence>
<comment type="cofactor">
    <cofactor evidence="1">
        <name>(R)-lipoate</name>
        <dbReference type="ChEBI" id="CHEBI:83088"/>
    </cofactor>
</comment>
<gene>
    <name evidence="16" type="ORF">Rain11_1172</name>
</gene>
<evidence type="ECO:0000259" key="15">
    <source>
        <dbReference type="PROSITE" id="PS51826"/>
    </source>
</evidence>
<keyword evidence="9 12" id="KW-0450">Lipoyl</keyword>
<dbReference type="InterPro" id="IPR011053">
    <property type="entry name" value="Single_hybrid_motif"/>
</dbReference>
<dbReference type="SUPFAM" id="SSF51230">
    <property type="entry name" value="Single hybrid motif"/>
    <property type="match status" value="2"/>
</dbReference>
<feature type="domain" description="Lipoyl-binding" evidence="14">
    <location>
        <begin position="3"/>
        <end position="77"/>
    </location>
</feature>
<dbReference type="PANTHER" id="PTHR43416">
    <property type="entry name" value="DIHYDROLIPOYLLYSINE-RESIDUE SUCCINYLTRANSFERASE COMPONENT OF 2-OXOGLUTARATE DEHYDROGENASE COMPLEX, MITOCHONDRIAL-RELATED"/>
    <property type="match status" value="1"/>
</dbReference>
<dbReference type="GO" id="GO:0006099">
    <property type="term" value="P:tricarboxylic acid cycle"/>
    <property type="evidence" value="ECO:0007669"/>
    <property type="project" value="UniProtKB-UniRule"/>
</dbReference>
<dbReference type="UniPathway" id="UPA00868">
    <property type="reaction ID" value="UER00840"/>
</dbReference>
<evidence type="ECO:0000256" key="13">
    <source>
        <dbReference type="SAM" id="MobiDB-lite"/>
    </source>
</evidence>
<evidence type="ECO:0000256" key="8">
    <source>
        <dbReference type="ARBA" id="ARBA00022679"/>
    </source>
</evidence>
<keyword evidence="10 12" id="KW-0012">Acyltransferase</keyword>
<dbReference type="Gene3D" id="3.30.559.10">
    <property type="entry name" value="Chloramphenicol acetyltransferase-like domain"/>
    <property type="match status" value="1"/>
</dbReference>
<dbReference type="PROSITE" id="PS51826">
    <property type="entry name" value="PSBD"/>
    <property type="match status" value="1"/>
</dbReference>
<dbReference type="Pfam" id="PF00364">
    <property type="entry name" value="Biotin_lipoyl"/>
    <property type="match status" value="2"/>
</dbReference>
<dbReference type="PROSITE" id="PS50968">
    <property type="entry name" value="BIOTINYL_LIPOYL"/>
    <property type="match status" value="2"/>
</dbReference>
<dbReference type="InterPro" id="IPR003016">
    <property type="entry name" value="2-oxoA_DH_lipoyl-BS"/>
</dbReference>
<dbReference type="InterPro" id="IPR004167">
    <property type="entry name" value="PSBD"/>
</dbReference>
<evidence type="ECO:0000256" key="9">
    <source>
        <dbReference type="ARBA" id="ARBA00022823"/>
    </source>
</evidence>
<dbReference type="PANTHER" id="PTHR43416:SF5">
    <property type="entry name" value="DIHYDROLIPOYLLYSINE-RESIDUE SUCCINYLTRANSFERASE COMPONENT OF 2-OXOGLUTARATE DEHYDROGENASE COMPLEX, MITOCHONDRIAL"/>
    <property type="match status" value="1"/>
</dbReference>
<feature type="compositionally biased region" description="Low complexity" evidence="13">
    <location>
        <begin position="192"/>
        <end position="207"/>
    </location>
</feature>
<keyword evidence="17" id="KW-1185">Reference proteome</keyword>
<evidence type="ECO:0000256" key="2">
    <source>
        <dbReference type="ARBA" id="ARBA00004052"/>
    </source>
</evidence>
<dbReference type="InterPro" id="IPR036625">
    <property type="entry name" value="E3-bd_dom_sf"/>
</dbReference>
<dbReference type="InterPro" id="IPR006255">
    <property type="entry name" value="SucB"/>
</dbReference>
<proteinExistence type="inferred from homology"/>
<evidence type="ECO:0000256" key="5">
    <source>
        <dbReference type="ARBA" id="ARBA00012945"/>
    </source>
</evidence>
<evidence type="ECO:0000256" key="12">
    <source>
        <dbReference type="RuleBase" id="RU361138"/>
    </source>
</evidence>